<evidence type="ECO:0000256" key="7">
    <source>
        <dbReference type="ARBA" id="ARBA00023237"/>
    </source>
</evidence>
<dbReference type="NCBIfam" id="TIGR04056">
    <property type="entry name" value="OMP_RagA_SusC"/>
    <property type="match status" value="1"/>
</dbReference>
<dbReference type="Proteomes" id="UP000198381">
    <property type="component" value="Unassembled WGS sequence"/>
</dbReference>
<gene>
    <name evidence="12" type="ORF">B0A81_04045</name>
</gene>
<comment type="similarity">
    <text evidence="8 9">Belongs to the TonB-dependent receptor family.</text>
</comment>
<reference evidence="12 13" key="1">
    <citation type="submission" date="2016-11" db="EMBL/GenBank/DDBJ databases">
        <title>Whole genomes of Flavobacteriaceae.</title>
        <authorList>
            <person name="Stine C."/>
            <person name="Li C."/>
            <person name="Tadesse D."/>
        </authorList>
    </citation>
    <scope>NUCLEOTIDE SEQUENCE [LARGE SCALE GENOMIC DNA]</scope>
    <source>
        <strain evidence="12 13">CCUG 60112</strain>
    </source>
</reference>
<keyword evidence="6 8" id="KW-0472">Membrane</keyword>
<evidence type="ECO:0000256" key="8">
    <source>
        <dbReference type="PROSITE-ProRule" id="PRU01360"/>
    </source>
</evidence>
<dbReference type="Pfam" id="PF00593">
    <property type="entry name" value="TonB_dep_Rec_b-barrel"/>
    <property type="match status" value="1"/>
</dbReference>
<dbReference type="InterPro" id="IPR023997">
    <property type="entry name" value="TonB-dep_OMP_SusC/RagA_CS"/>
</dbReference>
<dbReference type="SUPFAM" id="SSF49464">
    <property type="entry name" value="Carboxypeptidase regulatory domain-like"/>
    <property type="match status" value="1"/>
</dbReference>
<evidence type="ECO:0000313" key="12">
    <source>
        <dbReference type="EMBL" id="OXB10190.1"/>
    </source>
</evidence>
<evidence type="ECO:0000256" key="2">
    <source>
        <dbReference type="ARBA" id="ARBA00022448"/>
    </source>
</evidence>
<keyword evidence="2 8" id="KW-0813">Transport</keyword>
<dbReference type="SUPFAM" id="SSF56935">
    <property type="entry name" value="Porins"/>
    <property type="match status" value="1"/>
</dbReference>
<evidence type="ECO:0000256" key="3">
    <source>
        <dbReference type="ARBA" id="ARBA00022452"/>
    </source>
</evidence>
<evidence type="ECO:0000256" key="5">
    <source>
        <dbReference type="ARBA" id="ARBA00023077"/>
    </source>
</evidence>
<keyword evidence="7 8" id="KW-0998">Cell outer membrane</keyword>
<dbReference type="InterPro" id="IPR008969">
    <property type="entry name" value="CarboxyPept-like_regulatory"/>
</dbReference>
<evidence type="ECO:0000256" key="4">
    <source>
        <dbReference type="ARBA" id="ARBA00022692"/>
    </source>
</evidence>
<sequence>MKTFSLNKGLAGLWYPFIFGFYLFCTPALARNTLLFSVSQQQTQVKGIVTDGNLPLPGVSISVKNQKKAVATDFDGKFTITVSPHDILIFTYIGFKTIEIPVAGRLVINVQMKEDATSLQEVKINAGYYSVKESERTGSIARITSKDIETQPVTNVLATMQGRMAGVNIIQNTGVPGGNFDIKIRGQNSIRVDGNAPLYLLDGVPYASETIGYNQTSTIYPSPTSPLNSINPDTIESIEILKDADATAIYGSRGANGVVLITTKKGKAGKTTFTVTASTGAGTVTKFMKLMNTEQYLAMRREAFKNDGIAYNSWDYDVNGTWDQNRYTDWQKELIGGTASITDLQAAISGGSEKTQFLISGNYHTQSSVFPGDFIYRKGGSQFNLNHRSEDNKFRVTLSAGYNSQNNDQPAFDFTYDARSLPPNAPALYDSNGELNWENGTWDNPLRNLNAEFESKTNDLIANSVLSYEISSGLLIKSNFGYTNLSTVETRTAPSSVYNPAYNISSANSSLYLNNTDRSSWIIEPQISWTKELGLGKLDLLAGSTFQNQTTTRLFQSGTGYSSNSLIYNLASAKYINVLLNDETIYKYQAFFGRINYSFDKRYIINLTGRRDGSSRFGPGNQFATFGAVGVAWLFSNENFLRNSSWISFGKLRSSYGTTGSDQIGDYQFLNTYTTTGINYGGNVGLEPTRLYNADFGWETNKKLEAALELGFFHDKIFTTASWYQNKSSNQLVGVPLPGTTGFTVLQSNLNAEVQNSGLELTLRTNNFSNANFSWTTSFNLTFAKNKLLSFPGLESSPYSQKYRLNEPLNIELVYEYKGVNSQTGVYEFEDINKDGKITFPEDRQKAVDLNPKYYGGLQNQLRYKNWNLDFLFQFVKQKNRINPMGFAGQMSNQPISKIDRWQEVGDIPTYQLYTTGNNSEAVTADYLYDRSDASITDASFIRVKNISLSYLLPMSSNTVQCKIMLQAQNLLTFTKYKDGDPEFTSSGYLPPLKVTTAGIQLTF</sequence>
<evidence type="ECO:0000259" key="11">
    <source>
        <dbReference type="Pfam" id="PF07715"/>
    </source>
</evidence>
<evidence type="ECO:0000256" key="1">
    <source>
        <dbReference type="ARBA" id="ARBA00004571"/>
    </source>
</evidence>
<dbReference type="InterPro" id="IPR023996">
    <property type="entry name" value="TonB-dep_OMP_SusC/RagA"/>
</dbReference>
<dbReference type="NCBIfam" id="TIGR04057">
    <property type="entry name" value="SusC_RagA_signa"/>
    <property type="match status" value="1"/>
</dbReference>
<dbReference type="InterPro" id="IPR037066">
    <property type="entry name" value="Plug_dom_sf"/>
</dbReference>
<proteinExistence type="inferred from homology"/>
<keyword evidence="5 9" id="KW-0798">TonB box</keyword>
<dbReference type="EMBL" id="MUHD01000006">
    <property type="protein sequence ID" value="OXB10190.1"/>
    <property type="molecule type" value="Genomic_DNA"/>
</dbReference>
<dbReference type="InterPro" id="IPR012910">
    <property type="entry name" value="Plug_dom"/>
</dbReference>
<feature type="domain" description="TonB-dependent receptor plug" evidence="11">
    <location>
        <begin position="134"/>
        <end position="258"/>
    </location>
</feature>
<dbReference type="RefSeq" id="WP_089056826.1">
    <property type="nucleotide sequence ID" value="NZ_MUHD01000006.1"/>
</dbReference>
<dbReference type="InterPro" id="IPR000531">
    <property type="entry name" value="Beta-barrel_TonB"/>
</dbReference>
<dbReference type="Gene3D" id="2.60.40.1120">
    <property type="entry name" value="Carboxypeptidase-like, regulatory domain"/>
    <property type="match status" value="1"/>
</dbReference>
<evidence type="ECO:0000256" key="6">
    <source>
        <dbReference type="ARBA" id="ARBA00023136"/>
    </source>
</evidence>
<organism evidence="12 13">
    <name type="scientific">Flavobacterium plurextorum</name>
    <dbReference type="NCBI Taxonomy" id="1114867"/>
    <lineage>
        <taxon>Bacteria</taxon>
        <taxon>Pseudomonadati</taxon>
        <taxon>Bacteroidota</taxon>
        <taxon>Flavobacteriia</taxon>
        <taxon>Flavobacteriales</taxon>
        <taxon>Flavobacteriaceae</taxon>
        <taxon>Flavobacterium</taxon>
    </lineage>
</organism>
<dbReference type="Pfam" id="PF07715">
    <property type="entry name" value="Plug"/>
    <property type="match status" value="1"/>
</dbReference>
<accession>A0ABX4CYG6</accession>
<comment type="caution">
    <text evidence="12">The sequence shown here is derived from an EMBL/GenBank/DDBJ whole genome shotgun (WGS) entry which is preliminary data.</text>
</comment>
<protein>
    <submittedName>
        <fullName evidence="12">SusC/RagA family protein</fullName>
    </submittedName>
</protein>
<evidence type="ECO:0000313" key="13">
    <source>
        <dbReference type="Proteomes" id="UP000198381"/>
    </source>
</evidence>
<evidence type="ECO:0000259" key="10">
    <source>
        <dbReference type="Pfam" id="PF00593"/>
    </source>
</evidence>
<keyword evidence="13" id="KW-1185">Reference proteome</keyword>
<name>A0ABX4CYG6_9FLAO</name>
<feature type="domain" description="TonB-dependent receptor-like beta-barrel" evidence="10">
    <location>
        <begin position="403"/>
        <end position="790"/>
    </location>
</feature>
<dbReference type="InterPro" id="IPR036942">
    <property type="entry name" value="Beta-barrel_TonB_sf"/>
</dbReference>
<dbReference type="PROSITE" id="PS52016">
    <property type="entry name" value="TONB_DEPENDENT_REC_3"/>
    <property type="match status" value="1"/>
</dbReference>
<dbReference type="InterPro" id="IPR039426">
    <property type="entry name" value="TonB-dep_rcpt-like"/>
</dbReference>
<dbReference type="Gene3D" id="2.170.130.10">
    <property type="entry name" value="TonB-dependent receptor, plug domain"/>
    <property type="match status" value="1"/>
</dbReference>
<comment type="subcellular location">
    <subcellularLocation>
        <location evidence="1 8">Cell outer membrane</location>
        <topology evidence="1 8">Multi-pass membrane protein</topology>
    </subcellularLocation>
</comment>
<keyword evidence="4 8" id="KW-0812">Transmembrane</keyword>
<dbReference type="Gene3D" id="2.40.170.20">
    <property type="entry name" value="TonB-dependent receptor, beta-barrel domain"/>
    <property type="match status" value="1"/>
</dbReference>
<evidence type="ECO:0000256" key="9">
    <source>
        <dbReference type="RuleBase" id="RU003357"/>
    </source>
</evidence>
<dbReference type="Pfam" id="PF13715">
    <property type="entry name" value="CarbopepD_reg_2"/>
    <property type="match status" value="1"/>
</dbReference>
<keyword evidence="3 8" id="KW-1134">Transmembrane beta strand</keyword>